<accession>A0A8J1UEY9</accession>
<name>A0A8J1UEY9_OWEFU</name>
<dbReference type="Gene3D" id="2.60.40.10">
    <property type="entry name" value="Immunoglobulins"/>
    <property type="match status" value="1"/>
</dbReference>
<protein>
    <submittedName>
        <fullName evidence="2">Uncharacterized protein</fullName>
    </submittedName>
</protein>
<feature type="non-terminal residue" evidence="2">
    <location>
        <position position="1"/>
    </location>
</feature>
<dbReference type="SMART" id="SM00060">
    <property type="entry name" value="FN3"/>
    <property type="match status" value="1"/>
</dbReference>
<dbReference type="FunFam" id="2.60.40.10:FF:000127">
    <property type="entry name" value="titin isoform X1"/>
    <property type="match status" value="1"/>
</dbReference>
<sequence length="103" mass="11279">EKPGKPGKPVIGEITDNSIALTWKAPEDDGGAEIFNYIIEYKPALEYKWCKANVDEMVPERAYTVTGLITNEDYEFRVTAENKAGTGPPSDSTDIVKCKAPLG</sequence>
<keyword evidence="3" id="KW-1185">Reference proteome</keyword>
<dbReference type="AlphaFoldDB" id="A0A8J1UEY9"/>
<evidence type="ECO:0000313" key="2">
    <source>
        <dbReference type="EMBL" id="CAH1802735.1"/>
    </source>
</evidence>
<keyword evidence="1" id="KW-0677">Repeat</keyword>
<gene>
    <name evidence="2" type="ORF">OFUS_LOCUS26384</name>
</gene>
<dbReference type="InterPro" id="IPR003961">
    <property type="entry name" value="FN3_dom"/>
</dbReference>
<dbReference type="Proteomes" id="UP000749559">
    <property type="component" value="Unassembled WGS sequence"/>
</dbReference>
<dbReference type="PROSITE" id="PS50853">
    <property type="entry name" value="FN3"/>
    <property type="match status" value="1"/>
</dbReference>
<dbReference type="Pfam" id="PF00041">
    <property type="entry name" value="fn3"/>
    <property type="match status" value="1"/>
</dbReference>
<evidence type="ECO:0000313" key="3">
    <source>
        <dbReference type="Proteomes" id="UP000749559"/>
    </source>
</evidence>
<proteinExistence type="predicted"/>
<comment type="caution">
    <text evidence="2">The sequence shown here is derived from an EMBL/GenBank/DDBJ whole genome shotgun (WGS) entry which is preliminary data.</text>
</comment>
<dbReference type="PANTHER" id="PTHR13817:SF166">
    <property type="entry name" value="NEURONAL IGCAM-RELATED"/>
    <property type="match status" value="1"/>
</dbReference>
<dbReference type="EMBL" id="CAIIXF020000058">
    <property type="protein sequence ID" value="CAH1802735.1"/>
    <property type="molecule type" value="Genomic_DNA"/>
</dbReference>
<dbReference type="InterPro" id="IPR036116">
    <property type="entry name" value="FN3_sf"/>
</dbReference>
<organism evidence="2 3">
    <name type="scientific">Owenia fusiformis</name>
    <name type="common">Polychaete worm</name>
    <dbReference type="NCBI Taxonomy" id="6347"/>
    <lineage>
        <taxon>Eukaryota</taxon>
        <taxon>Metazoa</taxon>
        <taxon>Spiralia</taxon>
        <taxon>Lophotrochozoa</taxon>
        <taxon>Annelida</taxon>
        <taxon>Polychaeta</taxon>
        <taxon>Sedentaria</taxon>
        <taxon>Canalipalpata</taxon>
        <taxon>Sabellida</taxon>
        <taxon>Oweniida</taxon>
        <taxon>Oweniidae</taxon>
        <taxon>Owenia</taxon>
    </lineage>
</organism>
<dbReference type="InterPro" id="IPR050964">
    <property type="entry name" value="Striated_Muscle_Regulatory"/>
</dbReference>
<feature type="non-terminal residue" evidence="2">
    <location>
        <position position="103"/>
    </location>
</feature>
<dbReference type="PRINTS" id="PR00014">
    <property type="entry name" value="FNTYPEIII"/>
</dbReference>
<dbReference type="OrthoDB" id="6266258at2759"/>
<dbReference type="PANTHER" id="PTHR13817">
    <property type="entry name" value="TITIN"/>
    <property type="match status" value="1"/>
</dbReference>
<reference evidence="2" key="1">
    <citation type="submission" date="2022-03" db="EMBL/GenBank/DDBJ databases">
        <authorList>
            <person name="Martin C."/>
        </authorList>
    </citation>
    <scope>NUCLEOTIDE SEQUENCE</scope>
</reference>
<dbReference type="SUPFAM" id="SSF49265">
    <property type="entry name" value="Fibronectin type III"/>
    <property type="match status" value="1"/>
</dbReference>
<dbReference type="CDD" id="cd00063">
    <property type="entry name" value="FN3"/>
    <property type="match status" value="1"/>
</dbReference>
<evidence type="ECO:0000256" key="1">
    <source>
        <dbReference type="ARBA" id="ARBA00022737"/>
    </source>
</evidence>
<dbReference type="InterPro" id="IPR013783">
    <property type="entry name" value="Ig-like_fold"/>
</dbReference>